<dbReference type="RefSeq" id="WP_144255526.1">
    <property type="nucleotide sequence ID" value="NZ_VJZT01000003.1"/>
</dbReference>
<feature type="chain" id="PRO_5021783963" evidence="1">
    <location>
        <begin position="22"/>
        <end position="775"/>
    </location>
</feature>
<feature type="signal peptide" evidence="1">
    <location>
        <begin position="1"/>
        <end position="21"/>
    </location>
</feature>
<evidence type="ECO:0000313" key="3">
    <source>
        <dbReference type="Proteomes" id="UP000316371"/>
    </source>
</evidence>
<dbReference type="NCBIfam" id="NF038133">
    <property type="entry name" value="choice_anch_L"/>
    <property type="match status" value="1"/>
</dbReference>
<dbReference type="OrthoDB" id="9765926at2"/>
<dbReference type="InterPro" id="IPR026341">
    <property type="entry name" value="T9SS_type_B"/>
</dbReference>
<sequence length="775" mass="84780">MICRKSILSALFLCCFYLGTAQYIQVDDSYTAKELVENVLVNSSCITVSNSTEKGDLYTPNQKSYGFFKAGTSAFPLQSGIFLSTSSSATVKGPFVSGVRGGGDSQWGGDRDLDQILGISSVNTTALEFDFTALTNFISFNYIFASNEYQYHFPCVYSDGFAFLIKEKGSSENYSNLAVIPATAVPVSSIKIHPKINSSLDIYGFLIPGCDAVNEAFFNGYNPTESPLNFAGQTKVMNAQTTVIPGKTYHVKLVIADDDNAYFDSAVFVEAGSFDAKIDLGVDRTIANKNPICYGDTWLIDTKQAATNTYKWYKNGVELPLEKSPSYQVTDSGVYKVDVILATTCTVSDDIKIEFTPQIVLQPTTLIQCDTDADGKTIFDLTKVAVAINNNSSGLLKIEYYPNMADAQTDKNTIANPTNYTNTNKDQIAVARVTNSFGCVDYEPIKLVIATNQMVTPSPISTCDTDAIADGLAEFDLDAQVTPTLLYGLPSGLLITYYLSASDATLEQNAVPNLFKNTIPYQQTLYARIINAADCYGIIPITIKVILFDPPNFQDETKALCEQRATQLTVAPDFLSYLWNTGEKTNAITVNQSGNYSVTVTNGNGCKRTKKYTLKPSGVATITNVTSSDFKGQENTVLIAYTGTGNYEFSLDGVTFQDNPLFTNVAAGHYFAYAKDKNGCGLSAPYTVYVLDYPHYFTPNGDGINDNWNIQNWSILPDATGIIFDRYGKLIYEFSNKSSGWNGIFNGVALPADDYWFTLKFADGGTTKGHFSLKR</sequence>
<evidence type="ECO:0000313" key="2">
    <source>
        <dbReference type="EMBL" id="TRX41338.1"/>
    </source>
</evidence>
<comment type="caution">
    <text evidence="2">The sequence shown here is derived from an EMBL/GenBank/DDBJ whole genome shotgun (WGS) entry which is preliminary data.</text>
</comment>
<dbReference type="NCBIfam" id="TIGR04131">
    <property type="entry name" value="Bac_Flav_CTERM"/>
    <property type="match status" value="1"/>
</dbReference>
<accession>A0A553E8E1</accession>
<dbReference type="InterPro" id="IPR049804">
    <property type="entry name" value="Choice_anch_L"/>
</dbReference>
<protein>
    <submittedName>
        <fullName evidence="2">T9SS type B sorting domain-containing protein</fullName>
    </submittedName>
</protein>
<reference evidence="2 3" key="1">
    <citation type="submission" date="2019-07" db="EMBL/GenBank/DDBJ databases">
        <title>Novel species of Flavobacterium.</title>
        <authorList>
            <person name="Liu Q."/>
            <person name="Xin Y.-H."/>
        </authorList>
    </citation>
    <scope>NUCLEOTIDE SEQUENCE [LARGE SCALE GENOMIC DNA]</scope>
    <source>
        <strain evidence="2 3">LB1R34</strain>
    </source>
</reference>
<keyword evidence="1" id="KW-0732">Signal</keyword>
<evidence type="ECO:0000256" key="1">
    <source>
        <dbReference type="SAM" id="SignalP"/>
    </source>
</evidence>
<dbReference type="EMBL" id="VJZT01000003">
    <property type="protein sequence ID" value="TRX41338.1"/>
    <property type="molecule type" value="Genomic_DNA"/>
</dbReference>
<name>A0A553E8E1_9FLAO</name>
<keyword evidence="3" id="KW-1185">Reference proteome</keyword>
<dbReference type="Pfam" id="PF13585">
    <property type="entry name" value="CHU_C"/>
    <property type="match status" value="1"/>
</dbReference>
<organism evidence="2 3">
    <name type="scientific">Flavobacterium restrictum</name>
    <dbReference type="NCBI Taxonomy" id="2594428"/>
    <lineage>
        <taxon>Bacteria</taxon>
        <taxon>Pseudomonadati</taxon>
        <taxon>Bacteroidota</taxon>
        <taxon>Flavobacteriia</taxon>
        <taxon>Flavobacteriales</taxon>
        <taxon>Flavobacteriaceae</taxon>
        <taxon>Flavobacterium</taxon>
    </lineage>
</organism>
<gene>
    <name evidence="2" type="ORF">FNW21_04375</name>
</gene>
<dbReference type="AlphaFoldDB" id="A0A553E8E1"/>
<dbReference type="Proteomes" id="UP000316371">
    <property type="component" value="Unassembled WGS sequence"/>
</dbReference>
<proteinExistence type="predicted"/>